<name>A0ABV9A2F9_9ACTN</name>
<dbReference type="PANTHER" id="PTHR33514:SF15">
    <property type="entry name" value="COBALT TRANSPORT PROTEIN"/>
    <property type="match status" value="1"/>
</dbReference>
<dbReference type="PANTHER" id="PTHR33514">
    <property type="entry name" value="PROTEIN ABCI12, CHLOROPLASTIC"/>
    <property type="match status" value="1"/>
</dbReference>
<evidence type="ECO:0000256" key="5">
    <source>
        <dbReference type="SAM" id="MobiDB-lite"/>
    </source>
</evidence>
<dbReference type="EMBL" id="JBHSFH010000003">
    <property type="protein sequence ID" value="MFC4493065.1"/>
    <property type="molecule type" value="Genomic_DNA"/>
</dbReference>
<evidence type="ECO:0000256" key="2">
    <source>
        <dbReference type="ARBA" id="ARBA00022692"/>
    </source>
</evidence>
<proteinExistence type="predicted"/>
<feature type="compositionally biased region" description="Low complexity" evidence="5">
    <location>
        <begin position="398"/>
        <end position="413"/>
    </location>
</feature>
<feature type="transmembrane region" description="Helical" evidence="6">
    <location>
        <begin position="181"/>
        <end position="201"/>
    </location>
</feature>
<feature type="compositionally biased region" description="Low complexity" evidence="5">
    <location>
        <begin position="420"/>
        <end position="436"/>
    </location>
</feature>
<dbReference type="CDD" id="cd16914">
    <property type="entry name" value="EcfT"/>
    <property type="match status" value="1"/>
</dbReference>
<comment type="subcellular location">
    <subcellularLocation>
        <location evidence="1">Membrane</location>
        <topology evidence="1">Multi-pass membrane protein</topology>
    </subcellularLocation>
</comment>
<evidence type="ECO:0000256" key="1">
    <source>
        <dbReference type="ARBA" id="ARBA00004141"/>
    </source>
</evidence>
<evidence type="ECO:0000313" key="8">
    <source>
        <dbReference type="Proteomes" id="UP001595997"/>
    </source>
</evidence>
<feature type="transmembrane region" description="Helical" evidence="6">
    <location>
        <begin position="265"/>
        <end position="283"/>
    </location>
</feature>
<dbReference type="Proteomes" id="UP001595997">
    <property type="component" value="Unassembled WGS sequence"/>
</dbReference>
<organism evidence="7 8">
    <name type="scientific">Streptomyces ovatisporus</name>
    <dbReference type="NCBI Taxonomy" id="1128682"/>
    <lineage>
        <taxon>Bacteria</taxon>
        <taxon>Bacillati</taxon>
        <taxon>Actinomycetota</taxon>
        <taxon>Actinomycetes</taxon>
        <taxon>Kitasatosporales</taxon>
        <taxon>Streptomycetaceae</taxon>
        <taxon>Streptomyces</taxon>
    </lineage>
</organism>
<gene>
    <name evidence="7" type="ORF">ACFPA8_02805</name>
</gene>
<protein>
    <submittedName>
        <fullName evidence="7">Energy-coupling factor transporter transmembrane component T</fullName>
    </submittedName>
</protein>
<feature type="transmembrane region" description="Helical" evidence="6">
    <location>
        <begin position="289"/>
        <end position="306"/>
    </location>
</feature>
<keyword evidence="3 6" id="KW-1133">Transmembrane helix</keyword>
<accession>A0ABV9A2F9</accession>
<evidence type="ECO:0000256" key="6">
    <source>
        <dbReference type="SAM" id="Phobius"/>
    </source>
</evidence>
<feature type="transmembrane region" description="Helical" evidence="6">
    <location>
        <begin position="90"/>
        <end position="109"/>
    </location>
</feature>
<sequence>MTGPHPSPQPVVPGGLPDTGVGALLHRLRAPRARRGAALHPGAWWLWALGLATAASRTTNPLLLMLLCAVAGYVVAARRTDAPWARSYGAFLKLGLAVLAIRLVFAFFLGSPIPGSVVLVTLPEVPLPAWAQGVRIGGRVTAEGLVFALYDGMRLAALLVCVGAANALANPARLLKSLPGALYEAGVAAVVAMTFAPNLIADVQRLRAARRLRGRADKGVRALLQVGLPVLEGALERSVALAAAMDSRGYGRSAPVSRALRRTTAALTLCGLLGVCTGMFALLTAQGAAYGLPLLLGGVALALAGLRLGGRRSIRTRYRPERWGARAWLVAGAGAAVGAVLVTAGSAFPEALEPPAVPLSPPPLPLWPAAGLLVGLLPAFVAPLPAPSPAAASALPSAAATALPPGGAAHGGIPAPPGAPARTPAAASAASRLRPSAPEEPAP</sequence>
<comment type="caution">
    <text evidence="7">The sequence shown here is derived from an EMBL/GenBank/DDBJ whole genome shotgun (WGS) entry which is preliminary data.</text>
</comment>
<feature type="transmembrane region" description="Helical" evidence="6">
    <location>
        <begin position="327"/>
        <end position="346"/>
    </location>
</feature>
<keyword evidence="4 6" id="KW-0472">Membrane</keyword>
<reference evidence="8" key="1">
    <citation type="journal article" date="2019" name="Int. J. Syst. Evol. Microbiol.">
        <title>The Global Catalogue of Microorganisms (GCM) 10K type strain sequencing project: providing services to taxonomists for standard genome sequencing and annotation.</title>
        <authorList>
            <consortium name="The Broad Institute Genomics Platform"/>
            <consortium name="The Broad Institute Genome Sequencing Center for Infectious Disease"/>
            <person name="Wu L."/>
            <person name="Ma J."/>
        </authorList>
    </citation>
    <scope>NUCLEOTIDE SEQUENCE [LARGE SCALE GENOMIC DNA]</scope>
    <source>
        <strain evidence="8">CGMCC 4.7357</strain>
    </source>
</reference>
<keyword evidence="2 6" id="KW-0812">Transmembrane</keyword>
<dbReference type="RefSeq" id="WP_386441692.1">
    <property type="nucleotide sequence ID" value="NZ_JBHSFH010000003.1"/>
</dbReference>
<keyword evidence="8" id="KW-1185">Reference proteome</keyword>
<dbReference type="Pfam" id="PF02361">
    <property type="entry name" value="CbiQ"/>
    <property type="match status" value="1"/>
</dbReference>
<evidence type="ECO:0000256" key="3">
    <source>
        <dbReference type="ARBA" id="ARBA00022989"/>
    </source>
</evidence>
<evidence type="ECO:0000256" key="4">
    <source>
        <dbReference type="ARBA" id="ARBA00023136"/>
    </source>
</evidence>
<feature type="region of interest" description="Disordered" evidence="5">
    <location>
        <begin position="398"/>
        <end position="443"/>
    </location>
</feature>
<dbReference type="InterPro" id="IPR003339">
    <property type="entry name" value="ABC/ECF_trnsptr_transmembrane"/>
</dbReference>
<feature type="transmembrane region" description="Helical" evidence="6">
    <location>
        <begin position="366"/>
        <end position="386"/>
    </location>
</feature>
<feature type="transmembrane region" description="Helical" evidence="6">
    <location>
        <begin position="61"/>
        <end position="78"/>
    </location>
</feature>
<evidence type="ECO:0000313" key="7">
    <source>
        <dbReference type="EMBL" id="MFC4493065.1"/>
    </source>
</evidence>